<dbReference type="EMBL" id="LGBR01000001">
    <property type="protein sequence ID" value="KOY53184.1"/>
    <property type="molecule type" value="Genomic_DNA"/>
</dbReference>
<dbReference type="Proteomes" id="UP000037716">
    <property type="component" value="Unassembled WGS sequence"/>
</dbReference>
<dbReference type="Pfam" id="PF05163">
    <property type="entry name" value="DinB"/>
    <property type="match status" value="1"/>
</dbReference>
<reference evidence="4 6" key="2">
    <citation type="submission" date="2016-10" db="EMBL/GenBank/DDBJ databases">
        <authorList>
            <person name="Varghese N."/>
            <person name="Submissions S."/>
        </authorList>
    </citation>
    <scope>NUCLEOTIDE SEQUENCE [LARGE SCALE GENOMIC DNA]</scope>
    <source>
        <strain evidence="4 6">DSW-5</strain>
    </source>
</reference>
<sequence length="163" mass="18447">MITAIEKNLQKGIKLLQTVSNDDYTNSSIPPYYSTIGCHIRHILDIFSCVFNGLESKTIDFTKRERNEMVESCISEGLRYFDDIITELKQLTKEDLKTEVLLVDNLGLGNVTSKTTLKAVLMQVQSHTTHHYASIGYLIYQLGIELPDSDFGFNPTTPKKVIN</sequence>
<gene>
    <name evidence="3" type="ORF">I602_2744</name>
    <name evidence="4" type="ORF">SAMN05444353_2524</name>
</gene>
<dbReference type="InterPro" id="IPR007837">
    <property type="entry name" value="DinB"/>
</dbReference>
<dbReference type="SUPFAM" id="SSF109854">
    <property type="entry name" value="DinB/YfiT-like putative metalloenzymes"/>
    <property type="match status" value="1"/>
</dbReference>
<organism evidence="3 5">
    <name type="scientific">Polaribacter dokdonensis DSW-5</name>
    <dbReference type="NCBI Taxonomy" id="1300348"/>
    <lineage>
        <taxon>Bacteria</taxon>
        <taxon>Pseudomonadati</taxon>
        <taxon>Bacteroidota</taxon>
        <taxon>Flavobacteriia</taxon>
        <taxon>Flavobacteriales</taxon>
        <taxon>Flavobacteriaceae</taxon>
    </lineage>
</organism>
<dbReference type="OrthoDB" id="1162179at2"/>
<proteinExistence type="inferred from homology"/>
<dbReference type="EMBL" id="FNUE01000002">
    <property type="protein sequence ID" value="SEE58267.1"/>
    <property type="molecule type" value="Genomic_DNA"/>
</dbReference>
<comment type="caution">
    <text evidence="3">The sequence shown here is derived from an EMBL/GenBank/DDBJ whole genome shotgun (WGS) entry which is preliminary data.</text>
</comment>
<accession>A0A0N0CGD7</accession>
<name>A0A0N0CGD7_9FLAO</name>
<evidence type="ECO:0000313" key="6">
    <source>
        <dbReference type="Proteomes" id="UP000183071"/>
    </source>
</evidence>
<evidence type="ECO:0000313" key="4">
    <source>
        <dbReference type="EMBL" id="SEE58267.1"/>
    </source>
</evidence>
<comment type="similarity">
    <text evidence="1">Belongs to the DinB family.</text>
</comment>
<dbReference type="AlphaFoldDB" id="A0A0N0CGD7"/>
<keyword evidence="6" id="KW-1185">Reference proteome</keyword>
<evidence type="ECO:0000256" key="2">
    <source>
        <dbReference type="ARBA" id="ARBA00022723"/>
    </source>
</evidence>
<evidence type="ECO:0000313" key="5">
    <source>
        <dbReference type="Proteomes" id="UP000037716"/>
    </source>
</evidence>
<dbReference type="Gene3D" id="1.20.120.450">
    <property type="entry name" value="dinb family like domain"/>
    <property type="match status" value="1"/>
</dbReference>
<keyword evidence="2" id="KW-0479">Metal-binding</keyword>
<dbReference type="PATRIC" id="fig|1300348.6.peg.2748"/>
<evidence type="ECO:0000256" key="1">
    <source>
        <dbReference type="ARBA" id="ARBA00008635"/>
    </source>
</evidence>
<reference evidence="3 5" key="1">
    <citation type="submission" date="2015-07" db="EMBL/GenBank/DDBJ databases">
        <title>Genome of Polaribacter dokdonenesis DSW-5, isolated from seawater off Dokdo in Korea.</title>
        <authorList>
            <person name="Yoon K."/>
            <person name="Song J.Y."/>
            <person name="Kim J.F."/>
        </authorList>
    </citation>
    <scope>NUCLEOTIDE SEQUENCE [LARGE SCALE GENOMIC DNA]</scope>
    <source>
        <strain evidence="3 5">DSW-5</strain>
    </source>
</reference>
<dbReference type="STRING" id="1300348.I602_2744"/>
<dbReference type="GO" id="GO:0046872">
    <property type="term" value="F:metal ion binding"/>
    <property type="evidence" value="ECO:0007669"/>
    <property type="project" value="UniProtKB-KW"/>
</dbReference>
<dbReference type="Proteomes" id="UP000183071">
    <property type="component" value="Unassembled WGS sequence"/>
</dbReference>
<protein>
    <submittedName>
        <fullName evidence="4">Uncharacterized damage-inducible protein DinB (Forms a four-helix bundle)</fullName>
    </submittedName>
</protein>
<dbReference type="InterPro" id="IPR034660">
    <property type="entry name" value="DinB/YfiT-like"/>
</dbReference>
<evidence type="ECO:0000313" key="3">
    <source>
        <dbReference type="EMBL" id="KOY53184.1"/>
    </source>
</evidence>
<dbReference type="RefSeq" id="WP_053975216.1">
    <property type="nucleotide sequence ID" value="NZ_FNUE01000002.1"/>
</dbReference>